<accession>A0A9J6QRS1</accession>
<name>A0A9J6QRS1_9FIRM</name>
<reference evidence="4" key="1">
    <citation type="submission" date="2022-09" db="EMBL/GenBank/DDBJ databases">
        <title>Culturomic study of gut microbiota in children with autism spectrum disorder.</title>
        <authorList>
            <person name="Efimov B.A."/>
            <person name="Chaplin A.V."/>
            <person name="Sokolova S.R."/>
            <person name="Pikina A.P."/>
            <person name="Korzhanova M."/>
            <person name="Belova V."/>
            <person name="Korostin D."/>
        </authorList>
    </citation>
    <scope>NUCLEOTIDE SEQUENCE</scope>
    <source>
        <strain evidence="4">ASD5510</strain>
    </source>
</reference>
<dbReference type="Gene3D" id="2.40.100.20">
    <property type="match status" value="1"/>
</dbReference>
<comment type="caution">
    <text evidence="4">The sequence shown here is derived from an EMBL/GenBank/DDBJ whole genome shotgun (WGS) entry which is preliminary data.</text>
</comment>
<feature type="domain" description="Cyclophilin-like" evidence="3">
    <location>
        <begin position="65"/>
        <end position="172"/>
    </location>
</feature>
<dbReference type="InterPro" id="IPR029000">
    <property type="entry name" value="Cyclophilin-like_dom_sf"/>
</dbReference>
<gene>
    <name evidence="4" type="ORF">OBO34_09750</name>
</gene>
<dbReference type="Proteomes" id="UP001065549">
    <property type="component" value="Unassembled WGS sequence"/>
</dbReference>
<protein>
    <submittedName>
        <fullName evidence="4">Cyclophilin-like fold protein</fullName>
    </submittedName>
</protein>
<evidence type="ECO:0000259" key="3">
    <source>
        <dbReference type="Pfam" id="PF18050"/>
    </source>
</evidence>
<keyword evidence="5" id="KW-1185">Reference proteome</keyword>
<feature type="region of interest" description="Disordered" evidence="1">
    <location>
        <begin position="29"/>
        <end position="52"/>
    </location>
</feature>
<feature type="compositionally biased region" description="Polar residues" evidence="1">
    <location>
        <begin position="29"/>
        <end position="46"/>
    </location>
</feature>
<evidence type="ECO:0000256" key="1">
    <source>
        <dbReference type="SAM" id="MobiDB-lite"/>
    </source>
</evidence>
<dbReference type="EMBL" id="JAOSHN010000003">
    <property type="protein sequence ID" value="MCU7378637.1"/>
    <property type="molecule type" value="Genomic_DNA"/>
</dbReference>
<feature type="chain" id="PRO_5039928574" evidence="2">
    <location>
        <begin position="22"/>
        <end position="172"/>
    </location>
</feature>
<organism evidence="4 5">
    <name type="scientific">Hominibacterium faecale</name>
    <dbReference type="NCBI Taxonomy" id="2839743"/>
    <lineage>
        <taxon>Bacteria</taxon>
        <taxon>Bacillati</taxon>
        <taxon>Bacillota</taxon>
        <taxon>Clostridia</taxon>
        <taxon>Peptostreptococcales</taxon>
        <taxon>Anaerovoracaceae</taxon>
        <taxon>Hominibacterium</taxon>
    </lineage>
</organism>
<evidence type="ECO:0000313" key="4">
    <source>
        <dbReference type="EMBL" id="MCU7378637.1"/>
    </source>
</evidence>
<proteinExistence type="predicted"/>
<dbReference type="Pfam" id="PF18050">
    <property type="entry name" value="Cyclophil_like2"/>
    <property type="match status" value="1"/>
</dbReference>
<feature type="signal peptide" evidence="2">
    <location>
        <begin position="1"/>
        <end position="21"/>
    </location>
</feature>
<keyword evidence="2" id="KW-0732">Signal</keyword>
<dbReference type="PROSITE" id="PS51257">
    <property type="entry name" value="PROKAR_LIPOPROTEIN"/>
    <property type="match status" value="1"/>
</dbReference>
<evidence type="ECO:0000256" key="2">
    <source>
        <dbReference type="SAM" id="SignalP"/>
    </source>
</evidence>
<dbReference type="AlphaFoldDB" id="A0A9J6QRS1"/>
<evidence type="ECO:0000313" key="5">
    <source>
        <dbReference type="Proteomes" id="UP001065549"/>
    </source>
</evidence>
<dbReference type="SUPFAM" id="SSF50891">
    <property type="entry name" value="Cyclophilin-like"/>
    <property type="match status" value="1"/>
</dbReference>
<sequence length="172" mass="18737">MKIGKKGFLLLTALLCAFIWAGCVDGQDASSDQSTSEESHPQTAVEKNQGKIQIGDNGNMEIEIYAGGQTFASVLFDSPAARALAEQLPITVNMQELNGNEKFYDLPNALPTDTKDIDSIHAGDLMLYGSDCLVLFYKDFQTTYRYTKLGRVEDAAGLEKALGVGDVQVTFR</sequence>
<dbReference type="RefSeq" id="WP_253020004.1">
    <property type="nucleotide sequence ID" value="NZ_JAOSHN010000003.1"/>
</dbReference>
<dbReference type="InterPro" id="IPR041183">
    <property type="entry name" value="Cyclophilin-like"/>
</dbReference>